<sequence length="242" mass="26335">MFSKTRILSAIVMIATVLIIAIVNNFFINVILFGILLYLAFNEAKNLFSTKNASALVALCIFIIAVFLDKPFYIGLMGVIIILGYLVYKKSDNLKELMPYIYPTLPILMLYEVLSYGGMFVLFWLIMIVVACDSGAYFIGKLIGERAFSPTSPNKTLEGVVGGIVCAGVVGTIIGTFEFSVIKSIYISLIVAIFAVIGDLLESYFKRQAGIKDSGNIIPGHGGILDRIDAVIIAAFAMATLI</sequence>
<feature type="transmembrane region" description="Helical" evidence="19">
    <location>
        <begin position="12"/>
        <end position="41"/>
    </location>
</feature>
<evidence type="ECO:0000256" key="15">
    <source>
        <dbReference type="ARBA" id="ARBA00023136"/>
    </source>
</evidence>
<dbReference type="GO" id="GO:0004605">
    <property type="term" value="F:phosphatidate cytidylyltransferase activity"/>
    <property type="evidence" value="ECO:0007669"/>
    <property type="project" value="UniProtKB-EC"/>
</dbReference>
<dbReference type="STRING" id="1031564.CINS_1471"/>
<evidence type="ECO:0000256" key="17">
    <source>
        <dbReference type="ARBA" id="ARBA00023264"/>
    </source>
</evidence>
<feature type="transmembrane region" description="Helical" evidence="19">
    <location>
        <begin position="185"/>
        <end position="205"/>
    </location>
</feature>
<keyword evidence="10 18" id="KW-0808">Transferase</keyword>
<dbReference type="InterPro" id="IPR000374">
    <property type="entry name" value="PC_trans"/>
</dbReference>
<evidence type="ECO:0000256" key="6">
    <source>
        <dbReference type="ARBA" id="ARBA00012487"/>
    </source>
</evidence>
<protein>
    <recommendedName>
        <fullName evidence="7 18">Phosphatidate cytidylyltransferase</fullName>
        <ecNumber evidence="6 18">2.7.7.41</ecNumber>
    </recommendedName>
</protein>
<dbReference type="AlphaFoldDB" id="A0A0A8H682"/>
<comment type="similarity">
    <text evidence="5 18">Belongs to the CDS family.</text>
</comment>
<organism evidence="20 21">
    <name type="scientific">Campylobacter insulaenigrae NCTC 12927</name>
    <dbReference type="NCBI Taxonomy" id="1031564"/>
    <lineage>
        <taxon>Bacteria</taxon>
        <taxon>Pseudomonadati</taxon>
        <taxon>Campylobacterota</taxon>
        <taxon>Epsilonproteobacteria</taxon>
        <taxon>Campylobacterales</taxon>
        <taxon>Campylobacteraceae</taxon>
        <taxon>Campylobacter</taxon>
    </lineage>
</organism>
<keyword evidence="8" id="KW-1003">Cell membrane</keyword>
<keyword evidence="15 19" id="KW-0472">Membrane</keyword>
<evidence type="ECO:0000313" key="20">
    <source>
        <dbReference type="EMBL" id="AJC88414.1"/>
    </source>
</evidence>
<feature type="transmembrane region" description="Helical" evidence="19">
    <location>
        <begin position="53"/>
        <end position="85"/>
    </location>
</feature>
<evidence type="ECO:0000256" key="13">
    <source>
        <dbReference type="ARBA" id="ARBA00022989"/>
    </source>
</evidence>
<dbReference type="Proteomes" id="UP000031163">
    <property type="component" value="Chromosome"/>
</dbReference>
<dbReference type="GO" id="GO:0005886">
    <property type="term" value="C:plasma membrane"/>
    <property type="evidence" value="ECO:0007669"/>
    <property type="project" value="UniProtKB-SubCell"/>
</dbReference>
<keyword evidence="13 19" id="KW-1133">Transmembrane helix</keyword>
<comment type="pathway">
    <text evidence="4">Lipid metabolism.</text>
</comment>
<evidence type="ECO:0000256" key="2">
    <source>
        <dbReference type="ARBA" id="ARBA00004651"/>
    </source>
</evidence>
<dbReference type="HOGENOM" id="CLU_037294_1_0_7"/>
<proteinExistence type="inferred from homology"/>
<keyword evidence="9" id="KW-0444">Lipid biosynthesis</keyword>
<evidence type="ECO:0000256" key="1">
    <source>
        <dbReference type="ARBA" id="ARBA00001698"/>
    </source>
</evidence>
<evidence type="ECO:0000256" key="9">
    <source>
        <dbReference type="ARBA" id="ARBA00022516"/>
    </source>
</evidence>
<evidence type="ECO:0000256" key="16">
    <source>
        <dbReference type="ARBA" id="ARBA00023209"/>
    </source>
</evidence>
<dbReference type="EC" id="2.7.7.41" evidence="6 18"/>
<evidence type="ECO:0000256" key="11">
    <source>
        <dbReference type="ARBA" id="ARBA00022692"/>
    </source>
</evidence>
<dbReference type="GeneID" id="74432249"/>
<dbReference type="GO" id="GO:0016024">
    <property type="term" value="P:CDP-diacylglycerol biosynthetic process"/>
    <property type="evidence" value="ECO:0007669"/>
    <property type="project" value="UniProtKB-UniPathway"/>
</dbReference>
<evidence type="ECO:0000313" key="21">
    <source>
        <dbReference type="Proteomes" id="UP000031163"/>
    </source>
</evidence>
<dbReference type="PANTHER" id="PTHR46382">
    <property type="entry name" value="PHOSPHATIDATE CYTIDYLYLTRANSFERASE"/>
    <property type="match status" value="1"/>
</dbReference>
<evidence type="ECO:0000256" key="7">
    <source>
        <dbReference type="ARBA" id="ARBA00019373"/>
    </source>
</evidence>
<keyword evidence="17" id="KW-1208">Phospholipid metabolism</keyword>
<keyword evidence="14" id="KW-0443">Lipid metabolism</keyword>
<keyword evidence="11 18" id="KW-0812">Transmembrane</keyword>
<gene>
    <name evidence="20" type="primary">cdsA</name>
    <name evidence="20" type="ORF">CINS_1471</name>
</gene>
<dbReference type="PROSITE" id="PS01315">
    <property type="entry name" value="CDS"/>
    <property type="match status" value="1"/>
</dbReference>
<evidence type="ECO:0000256" key="12">
    <source>
        <dbReference type="ARBA" id="ARBA00022695"/>
    </source>
</evidence>
<dbReference type="PANTHER" id="PTHR46382:SF1">
    <property type="entry name" value="PHOSPHATIDATE CYTIDYLYLTRANSFERASE"/>
    <property type="match status" value="1"/>
</dbReference>
<evidence type="ECO:0000256" key="5">
    <source>
        <dbReference type="ARBA" id="ARBA00010185"/>
    </source>
</evidence>
<accession>A0A0A8H682</accession>
<comment type="catalytic activity">
    <reaction evidence="1 18">
        <text>a 1,2-diacyl-sn-glycero-3-phosphate + CTP + H(+) = a CDP-1,2-diacyl-sn-glycerol + diphosphate</text>
        <dbReference type="Rhea" id="RHEA:16229"/>
        <dbReference type="ChEBI" id="CHEBI:15378"/>
        <dbReference type="ChEBI" id="CHEBI:33019"/>
        <dbReference type="ChEBI" id="CHEBI:37563"/>
        <dbReference type="ChEBI" id="CHEBI:58332"/>
        <dbReference type="ChEBI" id="CHEBI:58608"/>
        <dbReference type="EC" id="2.7.7.41"/>
    </reaction>
</comment>
<evidence type="ECO:0000256" key="3">
    <source>
        <dbReference type="ARBA" id="ARBA00005119"/>
    </source>
</evidence>
<reference evidence="20 21" key="1">
    <citation type="journal article" date="2014" name="Genome Biol. Evol.">
        <title>Comparative Genomics of the Campylobacter lari Group.</title>
        <authorList>
            <person name="Miller W.G."/>
            <person name="Yee E."/>
            <person name="Chapman M.H."/>
            <person name="Smith T.P."/>
            <person name="Bono J.L."/>
            <person name="Huynh S."/>
            <person name="Parker C.T."/>
            <person name="Vandamme P."/>
            <person name="Luong K."/>
            <person name="Korlach J."/>
        </authorList>
    </citation>
    <scope>NUCLEOTIDE SEQUENCE [LARGE SCALE GENOMIC DNA]</scope>
    <source>
        <strain evidence="20 21">NCTC 12927</strain>
    </source>
</reference>
<feature type="transmembrane region" description="Helical" evidence="19">
    <location>
        <begin position="160"/>
        <end position="179"/>
    </location>
</feature>
<comment type="pathway">
    <text evidence="3 18">Phospholipid metabolism; CDP-diacylglycerol biosynthesis; CDP-diacylglycerol from sn-glycerol 3-phosphate: step 3/3.</text>
</comment>
<evidence type="ECO:0000256" key="19">
    <source>
        <dbReference type="SAM" id="Phobius"/>
    </source>
</evidence>
<evidence type="ECO:0000256" key="14">
    <source>
        <dbReference type="ARBA" id="ARBA00023098"/>
    </source>
</evidence>
<name>A0A0A8H682_9BACT</name>
<comment type="subcellular location">
    <subcellularLocation>
        <location evidence="2">Cell membrane</location>
        <topology evidence="2">Multi-pass membrane protein</topology>
    </subcellularLocation>
</comment>
<evidence type="ECO:0000256" key="4">
    <source>
        <dbReference type="ARBA" id="ARBA00005189"/>
    </source>
</evidence>
<dbReference type="EMBL" id="CP007770">
    <property type="protein sequence ID" value="AJC88414.1"/>
    <property type="molecule type" value="Genomic_DNA"/>
</dbReference>
<dbReference type="RefSeq" id="WP_039651172.1">
    <property type="nucleotide sequence ID" value="NZ_CP007770.1"/>
</dbReference>
<evidence type="ECO:0000256" key="8">
    <source>
        <dbReference type="ARBA" id="ARBA00022475"/>
    </source>
</evidence>
<dbReference type="KEGG" id="cis:CINS_1471"/>
<dbReference type="Pfam" id="PF01148">
    <property type="entry name" value="CTP_transf_1"/>
    <property type="match status" value="1"/>
</dbReference>
<evidence type="ECO:0000256" key="10">
    <source>
        <dbReference type="ARBA" id="ARBA00022679"/>
    </source>
</evidence>
<keyword evidence="12 18" id="KW-0548">Nucleotidyltransferase</keyword>
<keyword evidence="16" id="KW-0594">Phospholipid biosynthesis</keyword>
<dbReference type="UniPathway" id="UPA00557">
    <property type="reaction ID" value="UER00614"/>
</dbReference>
<evidence type="ECO:0000256" key="18">
    <source>
        <dbReference type="RuleBase" id="RU003938"/>
    </source>
</evidence>